<feature type="compositionally biased region" description="Polar residues" evidence="2">
    <location>
        <begin position="187"/>
        <end position="208"/>
    </location>
</feature>
<feature type="region of interest" description="Disordered" evidence="2">
    <location>
        <begin position="419"/>
        <end position="451"/>
    </location>
</feature>
<dbReference type="EMBL" id="QNGE01004369">
    <property type="protein sequence ID" value="KAA3672958.1"/>
    <property type="molecule type" value="Genomic_DNA"/>
</dbReference>
<evidence type="ECO:0000256" key="2">
    <source>
        <dbReference type="SAM" id="MobiDB-lite"/>
    </source>
</evidence>
<protein>
    <submittedName>
        <fullName evidence="3">Uncharacterized protein</fullName>
    </submittedName>
</protein>
<feature type="coiled-coil region" evidence="1">
    <location>
        <begin position="78"/>
        <end position="174"/>
    </location>
</feature>
<keyword evidence="1" id="KW-0175">Coiled coil</keyword>
<evidence type="ECO:0000256" key="1">
    <source>
        <dbReference type="SAM" id="Coils"/>
    </source>
</evidence>
<feature type="region of interest" description="Disordered" evidence="2">
    <location>
        <begin position="305"/>
        <end position="365"/>
    </location>
</feature>
<evidence type="ECO:0000313" key="3">
    <source>
        <dbReference type="EMBL" id="KAA3672958.1"/>
    </source>
</evidence>
<dbReference type="Proteomes" id="UP000324629">
    <property type="component" value="Unassembled WGS sequence"/>
</dbReference>
<name>A0A5J4NCH4_9TREM</name>
<organism evidence="3 4">
    <name type="scientific">Paragonimus westermani</name>
    <dbReference type="NCBI Taxonomy" id="34504"/>
    <lineage>
        <taxon>Eukaryota</taxon>
        <taxon>Metazoa</taxon>
        <taxon>Spiralia</taxon>
        <taxon>Lophotrochozoa</taxon>
        <taxon>Platyhelminthes</taxon>
        <taxon>Trematoda</taxon>
        <taxon>Digenea</taxon>
        <taxon>Plagiorchiida</taxon>
        <taxon>Troglotremata</taxon>
        <taxon>Troglotrematidae</taxon>
        <taxon>Paragonimus</taxon>
    </lineage>
</organism>
<comment type="caution">
    <text evidence="3">The sequence shown here is derived from an EMBL/GenBank/DDBJ whole genome shotgun (WGS) entry which is preliminary data.</text>
</comment>
<feature type="non-terminal residue" evidence="3">
    <location>
        <position position="616"/>
    </location>
</feature>
<proteinExistence type="predicted"/>
<gene>
    <name evidence="3" type="ORF">DEA37_0013194</name>
</gene>
<evidence type="ECO:0000313" key="4">
    <source>
        <dbReference type="Proteomes" id="UP000324629"/>
    </source>
</evidence>
<accession>A0A5J4NCH4</accession>
<dbReference type="AlphaFoldDB" id="A0A5J4NCH4"/>
<keyword evidence="4" id="KW-1185">Reference proteome</keyword>
<sequence length="616" mass="68213">MEIIYHELAAGKDSGLSQVLAAWSKQYEKQYEALRVRFPSFLNDINGHQVNVRPKSAELQQPSLVDLRSQFDEVLKLRATLTVEVDALQQLRAELEDTQSMSEVHMQLERATLENRRLQSALRVAHEQISDLYFNKRVLEAEMTALRSDRDQQVAEANERIRMAERAVVAATSRRRLADPIAVPPAVQSSPARGATANQTGAEESVTTDCLSRVQPTYTTFGPVNRKSRDVNRFKQYATLTAMDYDDFDSLDEDENAIDSDATADETATIELPEPHHASDKVQIQPICQSSISNDRSFVPSRNEMNALPVSDLPPPVSDLADEASGDIGTPGKMDAVDPVIAVLPSPSSSSTPRKSVELPSIESSESPVYAHTPALSNDWSTALTRPDTVTMDTVPKADYLKLLDELDELRQELDAVRRTQVSSNPPDCPSHLSTKLVVPAETSSRSPAVDRGLTDQLHELAEKVQMDTPSNRQSLLPSSAPGTTRFFDWSVSLNQSAASPDAHLSGNEEEDMDKPKLEPEFIEVQTPIHQDLSPVCESCLTLQAQLLTAEIIGSVQMEESSRLWATQITKLKSKVHQLQAELLVARHEYAVVHSASSFDYIVPLKWNNADQSVWT</sequence>
<reference evidence="3 4" key="1">
    <citation type="journal article" date="2019" name="Gigascience">
        <title>Whole-genome sequence of the oriental lung fluke Paragonimus westermani.</title>
        <authorList>
            <person name="Oey H."/>
            <person name="Zakrzewski M."/>
            <person name="Narain K."/>
            <person name="Devi K.R."/>
            <person name="Agatsuma T."/>
            <person name="Nawaratna S."/>
            <person name="Gobert G.N."/>
            <person name="Jones M.K."/>
            <person name="Ragan M.A."/>
            <person name="McManus D.P."/>
            <person name="Krause L."/>
        </authorList>
    </citation>
    <scope>NUCLEOTIDE SEQUENCE [LARGE SCALE GENOMIC DNA]</scope>
    <source>
        <strain evidence="3 4">IND2009</strain>
    </source>
</reference>
<feature type="region of interest" description="Disordered" evidence="2">
    <location>
        <begin position="185"/>
        <end position="208"/>
    </location>
</feature>